<comment type="caution">
    <text evidence="2">The sequence shown here is derived from an EMBL/GenBank/DDBJ whole genome shotgun (WGS) entry which is preliminary data.</text>
</comment>
<evidence type="ECO:0000256" key="1">
    <source>
        <dbReference type="SAM" id="MobiDB-lite"/>
    </source>
</evidence>
<dbReference type="EMBL" id="WHWB01034094">
    <property type="protein sequence ID" value="KAJ7413960.1"/>
    <property type="molecule type" value="Genomic_DNA"/>
</dbReference>
<proteinExistence type="predicted"/>
<feature type="region of interest" description="Disordered" evidence="1">
    <location>
        <begin position="102"/>
        <end position="122"/>
    </location>
</feature>
<evidence type="ECO:0000313" key="2">
    <source>
        <dbReference type="EMBL" id="KAJ7413960.1"/>
    </source>
</evidence>
<reference evidence="2" key="1">
    <citation type="submission" date="2019-10" db="EMBL/GenBank/DDBJ databases">
        <authorList>
            <person name="Soares A.E.R."/>
            <person name="Aleixo A."/>
            <person name="Schneider P."/>
            <person name="Miyaki C.Y."/>
            <person name="Schneider M.P."/>
            <person name="Mello C."/>
            <person name="Vasconcelos A.T.R."/>
        </authorList>
    </citation>
    <scope>NUCLEOTIDE SEQUENCE</scope>
    <source>
        <tissue evidence="2">Muscle</tissue>
    </source>
</reference>
<protein>
    <submittedName>
        <fullName evidence="2">Uncharacterized protein</fullName>
    </submittedName>
</protein>
<accession>A0ABQ9D2P6</accession>
<name>A0ABQ9D2P6_9PASS</name>
<keyword evidence="3" id="KW-1185">Reference proteome</keyword>
<gene>
    <name evidence="2" type="ORF">WISP_87563</name>
</gene>
<sequence length="150" mass="16927">MSVASSKSVKLQSARGWCMMSLVSPDRGTVKDESSLAMQRYHTIKLTLQTGDHQYPKALLDPVDYVQFRFVIAQVPPLAMQSLVLVLVSTVFALAKLPNAEAEEEMAFDKTSRESEEEDADTWYPRLPRSLEDFVALEKEFNLLIQVKTS</sequence>
<organism evidence="2 3">
    <name type="scientific">Willisornis vidua</name>
    <name type="common">Xingu scale-backed antbird</name>
    <dbReference type="NCBI Taxonomy" id="1566151"/>
    <lineage>
        <taxon>Eukaryota</taxon>
        <taxon>Metazoa</taxon>
        <taxon>Chordata</taxon>
        <taxon>Craniata</taxon>
        <taxon>Vertebrata</taxon>
        <taxon>Euteleostomi</taxon>
        <taxon>Archelosauria</taxon>
        <taxon>Archosauria</taxon>
        <taxon>Dinosauria</taxon>
        <taxon>Saurischia</taxon>
        <taxon>Theropoda</taxon>
        <taxon>Coelurosauria</taxon>
        <taxon>Aves</taxon>
        <taxon>Neognathae</taxon>
        <taxon>Neoaves</taxon>
        <taxon>Telluraves</taxon>
        <taxon>Australaves</taxon>
        <taxon>Passeriformes</taxon>
        <taxon>Thamnophilidae</taxon>
        <taxon>Willisornis</taxon>
    </lineage>
</organism>
<dbReference type="Proteomes" id="UP001145742">
    <property type="component" value="Unassembled WGS sequence"/>
</dbReference>
<evidence type="ECO:0000313" key="3">
    <source>
        <dbReference type="Proteomes" id="UP001145742"/>
    </source>
</evidence>